<evidence type="ECO:0000256" key="7">
    <source>
        <dbReference type="ARBA" id="ARBA00023136"/>
    </source>
</evidence>
<evidence type="ECO:0000256" key="5">
    <source>
        <dbReference type="ARBA" id="ARBA00022723"/>
    </source>
</evidence>
<evidence type="ECO:0000256" key="4">
    <source>
        <dbReference type="ARBA" id="ARBA00005975"/>
    </source>
</evidence>
<dbReference type="InterPro" id="IPR006629">
    <property type="entry name" value="LITAF"/>
</dbReference>
<proteinExistence type="inferred from homology"/>
<evidence type="ECO:0000256" key="8">
    <source>
        <dbReference type="SAM" id="Phobius"/>
    </source>
</evidence>
<keyword evidence="5" id="KW-0479">Metal-binding</keyword>
<protein>
    <recommendedName>
        <fullName evidence="9">LITAF domain-containing protein</fullName>
    </recommendedName>
</protein>
<evidence type="ECO:0000313" key="10">
    <source>
        <dbReference type="EMBL" id="KAG8192227.1"/>
    </source>
</evidence>
<sequence length="119" mass="13557">MPSQWLPWECLGSLERHILLFRTLHLISPINMAAVRPVTLVQHPLFGPEPVVTTCTSCNKQVTTEISRHTSACSYITCILSIFVCCPCFWLPLVCPWFMDTIHECPNCKDTIGVYSRFN</sequence>
<dbReference type="PANTHER" id="PTHR23292">
    <property type="entry name" value="LIPOPOLYSACCHARIDE-INDUCED TUMOR NECROSIS FACTOR-ALPHA FACTOR"/>
    <property type="match status" value="1"/>
</dbReference>
<organism evidence="10 11">
    <name type="scientific">Oedothorax gibbosus</name>
    <dbReference type="NCBI Taxonomy" id="931172"/>
    <lineage>
        <taxon>Eukaryota</taxon>
        <taxon>Metazoa</taxon>
        <taxon>Ecdysozoa</taxon>
        <taxon>Arthropoda</taxon>
        <taxon>Chelicerata</taxon>
        <taxon>Arachnida</taxon>
        <taxon>Araneae</taxon>
        <taxon>Araneomorphae</taxon>
        <taxon>Entelegynae</taxon>
        <taxon>Araneoidea</taxon>
        <taxon>Linyphiidae</taxon>
        <taxon>Erigoninae</taxon>
        <taxon>Oedothorax</taxon>
    </lineage>
</organism>
<dbReference type="SMART" id="SM00714">
    <property type="entry name" value="LITAF"/>
    <property type="match status" value="1"/>
</dbReference>
<reference evidence="10 11" key="1">
    <citation type="journal article" date="2022" name="Nat. Ecol. Evol.">
        <title>A masculinizing supergene underlies an exaggerated male reproductive morph in a spider.</title>
        <authorList>
            <person name="Hendrickx F."/>
            <person name="De Corte Z."/>
            <person name="Sonet G."/>
            <person name="Van Belleghem S.M."/>
            <person name="Kostlbacher S."/>
            <person name="Vangestel C."/>
        </authorList>
    </citation>
    <scope>NUCLEOTIDE SEQUENCE [LARGE SCALE GENOMIC DNA]</scope>
    <source>
        <strain evidence="10">W744_W776</strain>
    </source>
</reference>
<dbReference type="GO" id="GO:0031902">
    <property type="term" value="C:late endosome membrane"/>
    <property type="evidence" value="ECO:0007669"/>
    <property type="project" value="UniProtKB-SubCell"/>
</dbReference>
<dbReference type="PANTHER" id="PTHR23292:SF6">
    <property type="entry name" value="FI16602P1-RELATED"/>
    <property type="match status" value="1"/>
</dbReference>
<dbReference type="GO" id="GO:0008270">
    <property type="term" value="F:zinc ion binding"/>
    <property type="evidence" value="ECO:0007669"/>
    <property type="project" value="TreeGrafter"/>
</dbReference>
<feature type="transmembrane region" description="Helical" evidence="8">
    <location>
        <begin position="75"/>
        <end position="99"/>
    </location>
</feature>
<name>A0AAV6V7N7_9ARAC</name>
<dbReference type="Proteomes" id="UP000827092">
    <property type="component" value="Unassembled WGS sequence"/>
</dbReference>
<feature type="domain" description="LITAF" evidence="9">
    <location>
        <begin position="35"/>
        <end position="117"/>
    </location>
</feature>
<keyword evidence="6" id="KW-0862">Zinc</keyword>
<evidence type="ECO:0000256" key="3">
    <source>
        <dbReference type="ARBA" id="ARBA00004630"/>
    </source>
</evidence>
<dbReference type="EMBL" id="JAFNEN010000142">
    <property type="protein sequence ID" value="KAG8192227.1"/>
    <property type="molecule type" value="Genomic_DNA"/>
</dbReference>
<keyword evidence="8" id="KW-1133">Transmembrane helix</keyword>
<keyword evidence="8" id="KW-0812">Transmembrane</keyword>
<comment type="similarity">
    <text evidence="4">Belongs to the CDIP1/LITAF family.</text>
</comment>
<keyword evidence="11" id="KW-1185">Reference proteome</keyword>
<accession>A0AAV6V7N7</accession>
<evidence type="ECO:0000256" key="2">
    <source>
        <dbReference type="ARBA" id="ARBA00004481"/>
    </source>
</evidence>
<gene>
    <name evidence="10" type="ORF">JTE90_014086</name>
</gene>
<evidence type="ECO:0000313" key="11">
    <source>
        <dbReference type="Proteomes" id="UP000827092"/>
    </source>
</evidence>
<comment type="caution">
    <text evidence="10">The sequence shown here is derived from an EMBL/GenBank/DDBJ whole genome shotgun (WGS) entry which is preliminary data.</text>
</comment>
<dbReference type="InterPro" id="IPR037519">
    <property type="entry name" value="LITAF_fam"/>
</dbReference>
<dbReference type="Pfam" id="PF10601">
    <property type="entry name" value="zf-LITAF-like"/>
    <property type="match status" value="1"/>
</dbReference>
<evidence type="ECO:0000259" key="9">
    <source>
        <dbReference type="PROSITE" id="PS51837"/>
    </source>
</evidence>
<evidence type="ECO:0000256" key="1">
    <source>
        <dbReference type="ARBA" id="ARBA00004414"/>
    </source>
</evidence>
<keyword evidence="7 8" id="KW-0472">Membrane</keyword>
<evidence type="ECO:0000256" key="6">
    <source>
        <dbReference type="ARBA" id="ARBA00022833"/>
    </source>
</evidence>
<comment type="subcellular location">
    <subcellularLocation>
        <location evidence="2">Endosome membrane</location>
        <topology evidence="2">Peripheral membrane protein</topology>
    </subcellularLocation>
    <subcellularLocation>
        <location evidence="1">Late endosome membrane</location>
    </subcellularLocation>
    <subcellularLocation>
        <location evidence="3">Lysosome membrane</location>
        <topology evidence="3">Peripheral membrane protein</topology>
        <orientation evidence="3">Cytoplasmic side</orientation>
    </subcellularLocation>
</comment>
<dbReference type="AlphaFoldDB" id="A0AAV6V7N7"/>
<dbReference type="PROSITE" id="PS51837">
    <property type="entry name" value="LITAF"/>
    <property type="match status" value="1"/>
</dbReference>
<dbReference type="GO" id="GO:0005765">
    <property type="term" value="C:lysosomal membrane"/>
    <property type="evidence" value="ECO:0007669"/>
    <property type="project" value="UniProtKB-SubCell"/>
</dbReference>